<gene>
    <name evidence="1" type="ORF">SAMN02982922_2767</name>
</gene>
<dbReference type="RefSeq" id="WP_085464674.1">
    <property type="nucleotide sequence ID" value="NZ_FXBL01000004.1"/>
</dbReference>
<evidence type="ECO:0000313" key="1">
    <source>
        <dbReference type="EMBL" id="SMH42604.1"/>
    </source>
</evidence>
<dbReference type="AlphaFoldDB" id="A0A1X7NW61"/>
<protein>
    <submittedName>
        <fullName evidence="1">Uncharacterized protein</fullName>
    </submittedName>
</protein>
<keyword evidence="2" id="KW-1185">Reference proteome</keyword>
<dbReference type="EMBL" id="FXBL01000004">
    <property type="protein sequence ID" value="SMH42604.1"/>
    <property type="molecule type" value="Genomic_DNA"/>
</dbReference>
<evidence type="ECO:0000313" key="2">
    <source>
        <dbReference type="Proteomes" id="UP000193083"/>
    </source>
</evidence>
<organism evidence="1 2">
    <name type="scientific">Mesorhizobium australicum</name>
    <dbReference type="NCBI Taxonomy" id="536018"/>
    <lineage>
        <taxon>Bacteria</taxon>
        <taxon>Pseudomonadati</taxon>
        <taxon>Pseudomonadota</taxon>
        <taxon>Alphaproteobacteria</taxon>
        <taxon>Hyphomicrobiales</taxon>
        <taxon>Phyllobacteriaceae</taxon>
        <taxon>Mesorhizobium</taxon>
    </lineage>
</organism>
<proteinExistence type="predicted"/>
<dbReference type="Proteomes" id="UP000193083">
    <property type="component" value="Unassembled WGS sequence"/>
</dbReference>
<accession>A0A1X7NW61</accession>
<reference evidence="2" key="1">
    <citation type="submission" date="2017-04" db="EMBL/GenBank/DDBJ databases">
        <authorList>
            <person name="Varghese N."/>
            <person name="Submissions S."/>
        </authorList>
    </citation>
    <scope>NUCLEOTIDE SEQUENCE [LARGE SCALE GENOMIC DNA]</scope>
    <source>
        <strain evidence="2">B5P</strain>
    </source>
</reference>
<dbReference type="OrthoDB" id="9952473at2"/>
<name>A0A1X7NW61_9HYPH</name>
<sequence length="91" mass="10380">MTNKTERQIVEELQAKADRQRKQAIEIQLGDPGPYVTPRFVRFDSAMISDQNTVQLFLETAKGQQVRVQIAADQLPGMKLMLDHLISQKAR</sequence>